<dbReference type="Gene3D" id="3.40.50.10110">
    <property type="entry name" value="DNA polymerase III subunit chi"/>
    <property type="match status" value="1"/>
</dbReference>
<dbReference type="Pfam" id="PF04364">
    <property type="entry name" value="DNA_pol3_chi"/>
    <property type="match status" value="1"/>
</dbReference>
<sequence>MATRVDFAFGASDRLRMACEVVRKHHAAGRRVVVYTRDMQHLVRFDRLLWGFDATAFVPHVMADDPLAQDTPVLLATSLASLPAAGSSLDAKPDGGGPPAEQEPFSPKPVDTTDSWWLLNLDHDCPPEAPVFGRILEIVSNQEDDRQQARARWRQYHASGHALHAHDVSGRQP</sequence>
<proteinExistence type="predicted"/>
<name>A0A853FEM0_9BURK</name>
<dbReference type="PANTHER" id="PTHR38767">
    <property type="entry name" value="DNA POLYMERASE III SUBUNIT CHI"/>
    <property type="match status" value="1"/>
</dbReference>
<dbReference type="InterPro" id="IPR007459">
    <property type="entry name" value="DNA_pol3_chi"/>
</dbReference>
<reference evidence="2 3" key="1">
    <citation type="submission" date="2020-07" db="EMBL/GenBank/DDBJ databases">
        <title>Taxonomic revisions and descriptions of new bacterial species based on genomic comparisons in the high-G+C-content subgroup of the family Alcaligenaceae.</title>
        <authorList>
            <person name="Szabo A."/>
            <person name="Felfoldi T."/>
        </authorList>
    </citation>
    <scope>NUCLEOTIDE SEQUENCE [LARGE SCALE GENOMIC DNA]</scope>
    <source>
        <strain evidence="2 3">DSM 25264</strain>
    </source>
</reference>
<dbReference type="PANTHER" id="PTHR38767:SF1">
    <property type="entry name" value="DNA POLYMERASE III SUBUNIT CHI"/>
    <property type="match status" value="1"/>
</dbReference>
<dbReference type="GO" id="GO:0006260">
    <property type="term" value="P:DNA replication"/>
    <property type="evidence" value="ECO:0007669"/>
    <property type="project" value="InterPro"/>
</dbReference>
<dbReference type="EMBL" id="JACCEW010000005">
    <property type="protein sequence ID" value="NYT38339.1"/>
    <property type="molecule type" value="Genomic_DNA"/>
</dbReference>
<dbReference type="RefSeq" id="WP_129970276.1">
    <property type="nucleotide sequence ID" value="NZ_JACCEW010000005.1"/>
</dbReference>
<gene>
    <name evidence="2" type="ORF">H0A68_15755</name>
</gene>
<dbReference type="SUPFAM" id="SSF102400">
    <property type="entry name" value="DNA polymerase III chi subunit"/>
    <property type="match status" value="2"/>
</dbReference>
<protein>
    <submittedName>
        <fullName evidence="2">DNA polymerase III subunit chi</fullName>
    </submittedName>
</protein>
<dbReference type="OrthoDB" id="5297568at2"/>
<dbReference type="GO" id="GO:0003887">
    <property type="term" value="F:DNA-directed DNA polymerase activity"/>
    <property type="evidence" value="ECO:0007669"/>
    <property type="project" value="InterPro"/>
</dbReference>
<dbReference type="GO" id="GO:0032298">
    <property type="term" value="P:positive regulation of DNA-templated DNA replication initiation"/>
    <property type="evidence" value="ECO:0007669"/>
    <property type="project" value="TreeGrafter"/>
</dbReference>
<dbReference type="InterPro" id="IPR036768">
    <property type="entry name" value="PolIII_chi_sf"/>
</dbReference>
<evidence type="ECO:0000313" key="3">
    <source>
        <dbReference type="Proteomes" id="UP000580517"/>
    </source>
</evidence>
<organism evidence="2 3">
    <name type="scientific">Allopusillimonas soli</name>
    <dbReference type="NCBI Taxonomy" id="659016"/>
    <lineage>
        <taxon>Bacteria</taxon>
        <taxon>Pseudomonadati</taxon>
        <taxon>Pseudomonadota</taxon>
        <taxon>Betaproteobacteria</taxon>
        <taxon>Burkholderiales</taxon>
        <taxon>Alcaligenaceae</taxon>
        <taxon>Allopusillimonas</taxon>
    </lineage>
</organism>
<dbReference type="GO" id="GO:0003677">
    <property type="term" value="F:DNA binding"/>
    <property type="evidence" value="ECO:0007669"/>
    <property type="project" value="InterPro"/>
</dbReference>
<feature type="region of interest" description="Disordered" evidence="1">
    <location>
        <begin position="86"/>
        <end position="109"/>
    </location>
</feature>
<dbReference type="Proteomes" id="UP000580517">
    <property type="component" value="Unassembled WGS sequence"/>
</dbReference>
<keyword evidence="3" id="KW-1185">Reference proteome</keyword>
<evidence type="ECO:0000256" key="1">
    <source>
        <dbReference type="SAM" id="MobiDB-lite"/>
    </source>
</evidence>
<comment type="caution">
    <text evidence="2">The sequence shown here is derived from an EMBL/GenBank/DDBJ whole genome shotgun (WGS) entry which is preliminary data.</text>
</comment>
<accession>A0A853FEM0</accession>
<evidence type="ECO:0000313" key="2">
    <source>
        <dbReference type="EMBL" id="NYT38339.1"/>
    </source>
</evidence>
<dbReference type="AlphaFoldDB" id="A0A853FEM0"/>